<dbReference type="EMBL" id="AYKW01000069">
    <property type="protein sequence ID" value="PIL22432.1"/>
    <property type="molecule type" value="Genomic_DNA"/>
</dbReference>
<gene>
    <name evidence="1" type="ORF">GSI_15120</name>
</gene>
<reference evidence="1 2" key="1">
    <citation type="journal article" date="2015" name="Sci. Rep.">
        <title>Chromosome-level genome map provides insights into diverse defense mechanisms in the medicinal fungus Ganoderma sinense.</title>
        <authorList>
            <person name="Zhu Y."/>
            <person name="Xu J."/>
            <person name="Sun C."/>
            <person name="Zhou S."/>
            <person name="Xu H."/>
            <person name="Nelson D.R."/>
            <person name="Qian J."/>
            <person name="Song J."/>
            <person name="Luo H."/>
            <person name="Xiang L."/>
            <person name="Li Y."/>
            <person name="Xu Z."/>
            <person name="Ji A."/>
            <person name="Wang L."/>
            <person name="Lu S."/>
            <person name="Hayward A."/>
            <person name="Sun W."/>
            <person name="Li X."/>
            <person name="Schwartz D.C."/>
            <person name="Wang Y."/>
            <person name="Chen S."/>
        </authorList>
    </citation>
    <scope>NUCLEOTIDE SEQUENCE [LARGE SCALE GENOMIC DNA]</scope>
    <source>
        <strain evidence="1 2">ZZ0214-1</strain>
    </source>
</reference>
<evidence type="ECO:0000313" key="1">
    <source>
        <dbReference type="EMBL" id="PIL22432.1"/>
    </source>
</evidence>
<comment type="caution">
    <text evidence="1">The sequence shown here is derived from an EMBL/GenBank/DDBJ whole genome shotgun (WGS) entry which is preliminary data.</text>
</comment>
<name>A0A2G8RLP5_9APHY</name>
<organism evidence="1 2">
    <name type="scientific">Ganoderma sinense ZZ0214-1</name>
    <dbReference type="NCBI Taxonomy" id="1077348"/>
    <lineage>
        <taxon>Eukaryota</taxon>
        <taxon>Fungi</taxon>
        <taxon>Dikarya</taxon>
        <taxon>Basidiomycota</taxon>
        <taxon>Agaricomycotina</taxon>
        <taxon>Agaricomycetes</taxon>
        <taxon>Polyporales</taxon>
        <taxon>Polyporaceae</taxon>
        <taxon>Ganoderma</taxon>
    </lineage>
</organism>
<proteinExistence type="predicted"/>
<sequence length="118" mass="12730">MPLRWIGITIGIADEWKAEEEELYCHTYLGEINVNVSGKKGSAKRNAEGAPVGLAPEVDMYHSWGLSSALSPSVHNSVVNALITVVPADGAAYFTRRTVSLVPTFLSVLLRSTPMSIT</sequence>
<dbReference type="Proteomes" id="UP000230002">
    <property type="component" value="Unassembled WGS sequence"/>
</dbReference>
<accession>A0A2G8RLP5</accession>
<keyword evidence="2" id="KW-1185">Reference proteome</keyword>
<dbReference type="AlphaFoldDB" id="A0A2G8RLP5"/>
<evidence type="ECO:0000313" key="2">
    <source>
        <dbReference type="Proteomes" id="UP000230002"/>
    </source>
</evidence>
<protein>
    <submittedName>
        <fullName evidence="1">Uncharacterized protein</fullName>
    </submittedName>
</protein>